<evidence type="ECO:0000313" key="3">
    <source>
        <dbReference type="WBParaSite" id="PSAMB.scaffold2586size22380.g18346.t1"/>
    </source>
</evidence>
<feature type="region of interest" description="Disordered" evidence="1">
    <location>
        <begin position="132"/>
        <end position="152"/>
    </location>
</feature>
<feature type="compositionally biased region" description="Polar residues" evidence="1">
    <location>
        <begin position="15"/>
        <end position="25"/>
    </location>
</feature>
<feature type="region of interest" description="Disordered" evidence="1">
    <location>
        <begin position="1"/>
        <end position="25"/>
    </location>
</feature>
<evidence type="ECO:0000313" key="2">
    <source>
        <dbReference type="Proteomes" id="UP000887566"/>
    </source>
</evidence>
<dbReference type="WBParaSite" id="PSAMB.scaffold2586size22380.g18346.t1">
    <property type="protein sequence ID" value="PSAMB.scaffold2586size22380.g18346.t1"/>
    <property type="gene ID" value="PSAMB.scaffold2586size22380.g18346"/>
</dbReference>
<dbReference type="AlphaFoldDB" id="A0A914VX73"/>
<dbReference type="Proteomes" id="UP000887566">
    <property type="component" value="Unplaced"/>
</dbReference>
<organism evidence="2 3">
    <name type="scientific">Plectus sambesii</name>
    <dbReference type="NCBI Taxonomy" id="2011161"/>
    <lineage>
        <taxon>Eukaryota</taxon>
        <taxon>Metazoa</taxon>
        <taxon>Ecdysozoa</taxon>
        <taxon>Nematoda</taxon>
        <taxon>Chromadorea</taxon>
        <taxon>Plectida</taxon>
        <taxon>Plectina</taxon>
        <taxon>Plectoidea</taxon>
        <taxon>Plectidae</taxon>
        <taxon>Plectus</taxon>
    </lineage>
</organism>
<protein>
    <submittedName>
        <fullName evidence="3">Uncharacterized protein</fullName>
    </submittedName>
</protein>
<name>A0A914VX73_9BILA</name>
<feature type="compositionally biased region" description="Polar residues" evidence="1">
    <location>
        <begin position="143"/>
        <end position="152"/>
    </location>
</feature>
<accession>A0A914VX73</accession>
<evidence type="ECO:0000256" key="1">
    <source>
        <dbReference type="SAM" id="MobiDB-lite"/>
    </source>
</evidence>
<sequence>MRVLFLRPPRLGPVQKSQSDQSSNNCDIRKLTCSTSSDPTLTTASTHRRTKGGFCCSDRSPRSAYQWLAITSINLLFNAPDFVLRLLNVFDIDISDTVLFSSATVCTARLLYFVQFCINASYLSSVVFRRPVSSPNDKKTARKSPTLSTSNASLNANDVAHSNSNSAPLLSLESLEPWPEVNGCLSVAEICTPPTENLSL</sequence>
<reference evidence="3" key="1">
    <citation type="submission" date="2022-11" db="UniProtKB">
        <authorList>
            <consortium name="WormBaseParasite"/>
        </authorList>
    </citation>
    <scope>IDENTIFICATION</scope>
</reference>
<keyword evidence="2" id="KW-1185">Reference proteome</keyword>
<proteinExistence type="predicted"/>